<feature type="transmembrane region" description="Helical" evidence="1">
    <location>
        <begin position="149"/>
        <end position="172"/>
    </location>
</feature>
<sequence length="452" mass="52040">MKSLDISSKNPSHSPLIIAIIMMTVLFIDFYLSTIANIIVPFSESFYGLSIFLIMIIASIGASHYFLNKLFVIVKGNRNAFSKYKKIIRVIQLILYALGIILLINILLQNKYYTINIISIVTISYSCSIVASLLVSIKLFSWYRENKNIFSFLFGLTILFIFINNLISLPLFDLLLFEKPYEINHNTPVEFNFECTDASTYCDIKQNLLNYQSYTLMTYILLFWISSIFLLHHHIKKLGKVKFIILVTLPIVIFYFQFIYQYNELYSLNDELKFDENVIYSIQVFILVLCYAGVGIFFGLGLRSVANLMKFSPNIENYLKMASYGIMLFILAANSTIVAIGIPPYGIPSMIFLPFASILIYVGIYYSVIAISNDVTVRKYIKNSTLNELKILGKFAESQMIDNMKDKVLKMSKQYSDQLHKQSNTDTTETEEDLKNYLEDAIKLFNTKNSKE</sequence>
<dbReference type="GeneID" id="60423103"/>
<dbReference type="RefSeq" id="WP_196816503.1">
    <property type="nucleotide sequence ID" value="NZ_CP012850.1"/>
</dbReference>
<feature type="transmembrane region" description="Helical" evidence="1">
    <location>
        <begin position="323"/>
        <end position="345"/>
    </location>
</feature>
<feature type="transmembrane region" description="Helical" evidence="1">
    <location>
        <begin position="114"/>
        <end position="137"/>
    </location>
</feature>
<evidence type="ECO:0000313" key="3">
    <source>
        <dbReference type="Proteomes" id="UP000058925"/>
    </source>
</evidence>
<dbReference type="Proteomes" id="UP000058925">
    <property type="component" value="Chromosome"/>
</dbReference>
<name>A0A654M458_9ARCH</name>
<dbReference type="EMBL" id="CP012850">
    <property type="protein sequence ID" value="ALI37436.1"/>
    <property type="molecule type" value="Genomic_DNA"/>
</dbReference>
<dbReference type="AlphaFoldDB" id="A0A654M458"/>
<feature type="transmembrane region" description="Helical" evidence="1">
    <location>
        <begin position="16"/>
        <end position="40"/>
    </location>
</feature>
<keyword evidence="1" id="KW-0812">Transmembrane</keyword>
<feature type="transmembrane region" description="Helical" evidence="1">
    <location>
        <begin position="280"/>
        <end position="302"/>
    </location>
</feature>
<evidence type="ECO:0000256" key="1">
    <source>
        <dbReference type="SAM" id="Phobius"/>
    </source>
</evidence>
<keyword evidence="3" id="KW-1185">Reference proteome</keyword>
<dbReference type="OrthoDB" id="11821at2157"/>
<feature type="transmembrane region" description="Helical" evidence="1">
    <location>
        <begin position="211"/>
        <end position="231"/>
    </location>
</feature>
<gene>
    <name evidence="2" type="ORF">NMY3_03251</name>
</gene>
<feature type="transmembrane region" description="Helical" evidence="1">
    <location>
        <begin position="243"/>
        <end position="260"/>
    </location>
</feature>
<feature type="transmembrane region" description="Helical" evidence="1">
    <location>
        <begin position="87"/>
        <end position="108"/>
    </location>
</feature>
<dbReference type="KEGG" id="taa:NMY3_03251"/>
<reference evidence="3" key="1">
    <citation type="submission" date="2015-10" db="EMBL/GenBank/DDBJ databases">
        <title>Niche specialization of a soil ammonia-oxidizing archaeon, Candidatus Nitrosocosmicus oleophilus.</title>
        <authorList>
            <person name="Jung M.-Y."/>
            <person name="Rhee S.-K."/>
        </authorList>
    </citation>
    <scope>NUCLEOTIDE SEQUENCE [LARGE SCALE GENOMIC DNA]</scope>
    <source>
        <strain evidence="3">MY3</strain>
    </source>
</reference>
<feature type="transmembrane region" description="Helical" evidence="1">
    <location>
        <begin position="46"/>
        <end position="67"/>
    </location>
</feature>
<protein>
    <submittedName>
        <fullName evidence="2">Uncharacterized protein</fullName>
    </submittedName>
</protein>
<keyword evidence="1" id="KW-0472">Membrane</keyword>
<organism evidence="2 3">
    <name type="scientific">Candidatus Nitrosocosmicus oleophilus</name>
    <dbReference type="NCBI Taxonomy" id="1353260"/>
    <lineage>
        <taxon>Archaea</taxon>
        <taxon>Nitrososphaerota</taxon>
        <taxon>Nitrososphaeria</taxon>
        <taxon>Nitrososphaerales</taxon>
        <taxon>Nitrososphaeraceae</taxon>
        <taxon>Candidatus Nitrosocosmicus</taxon>
    </lineage>
</organism>
<keyword evidence="1" id="KW-1133">Transmembrane helix</keyword>
<evidence type="ECO:0000313" key="2">
    <source>
        <dbReference type="EMBL" id="ALI37436.1"/>
    </source>
</evidence>
<feature type="transmembrane region" description="Helical" evidence="1">
    <location>
        <begin position="351"/>
        <end position="372"/>
    </location>
</feature>
<accession>A0A654M458</accession>
<proteinExistence type="predicted"/>